<dbReference type="Pfam" id="PF13505">
    <property type="entry name" value="OMP_b-brl"/>
    <property type="match status" value="1"/>
</dbReference>
<gene>
    <name evidence="4" type="ORF">OE749_01595</name>
</gene>
<evidence type="ECO:0000313" key="5">
    <source>
        <dbReference type="Proteomes" id="UP001652504"/>
    </source>
</evidence>
<dbReference type="InterPro" id="IPR027385">
    <property type="entry name" value="Beta-barrel_OMP"/>
</dbReference>
<feature type="chain" id="PRO_5046861475" evidence="2">
    <location>
        <begin position="23"/>
        <end position="193"/>
    </location>
</feature>
<evidence type="ECO:0000259" key="3">
    <source>
        <dbReference type="Pfam" id="PF13505"/>
    </source>
</evidence>
<evidence type="ECO:0000256" key="2">
    <source>
        <dbReference type="SAM" id="SignalP"/>
    </source>
</evidence>
<feature type="signal peptide" evidence="2">
    <location>
        <begin position="1"/>
        <end position="22"/>
    </location>
</feature>
<dbReference type="Proteomes" id="UP001652504">
    <property type="component" value="Unassembled WGS sequence"/>
</dbReference>
<proteinExistence type="predicted"/>
<comment type="caution">
    <text evidence="4">The sequence shown here is derived from an EMBL/GenBank/DDBJ whole genome shotgun (WGS) entry which is preliminary data.</text>
</comment>
<keyword evidence="5" id="KW-1185">Reference proteome</keyword>
<reference evidence="4 5" key="1">
    <citation type="submission" date="2022-10" db="EMBL/GenBank/DDBJ databases">
        <title>Aestuariibacter sp. AA17 isolated from Montipora capitata coral fragment.</title>
        <authorList>
            <person name="Emsley S.A."/>
            <person name="Pfannmuller K.M."/>
            <person name="Loughran R.M."/>
            <person name="Shlafstein M."/>
            <person name="Papke E."/>
            <person name="Saw J.H."/>
            <person name="Ushijima B."/>
            <person name="Videau P."/>
        </authorList>
    </citation>
    <scope>NUCLEOTIDE SEQUENCE [LARGE SCALE GENOMIC DNA]</scope>
    <source>
        <strain evidence="4 5">AA17</strain>
    </source>
</reference>
<keyword evidence="1 2" id="KW-0732">Signal</keyword>
<dbReference type="SUPFAM" id="SSF56925">
    <property type="entry name" value="OMPA-like"/>
    <property type="match status" value="1"/>
</dbReference>
<protein>
    <submittedName>
        <fullName evidence="4">Porin family protein</fullName>
    </submittedName>
</protein>
<dbReference type="EMBL" id="JAOWKX010000001">
    <property type="protein sequence ID" value="MCV2883390.1"/>
    <property type="molecule type" value="Genomic_DNA"/>
</dbReference>
<dbReference type="RefSeq" id="WP_263710590.1">
    <property type="nucleotide sequence ID" value="NZ_JAOWKX010000001.1"/>
</dbReference>
<evidence type="ECO:0000313" key="4">
    <source>
        <dbReference type="EMBL" id="MCV2883390.1"/>
    </source>
</evidence>
<evidence type="ECO:0000256" key="1">
    <source>
        <dbReference type="ARBA" id="ARBA00022729"/>
    </source>
</evidence>
<dbReference type="InterPro" id="IPR011250">
    <property type="entry name" value="OMP/PagP_B-barrel"/>
</dbReference>
<sequence length="193" mass="21104">MTIFRTWLLFVVVNIISLNAFADSPSWNYAEVGYGKMEIDDTDIDLDGIVAEGSYAFSPHIFVRGELGAFTENLLFDDLDVDTLSAGIGWKSATSNQTDVYGIVSYERIESGDSDESIDGKGYSGIVGVKSRFSTTFEGYAEAGYIDVNDVDISGFTGRIGINAFFSDMFSVGVRYKFVDDFDVASAVVSVHF</sequence>
<feature type="domain" description="Outer membrane protein beta-barrel" evidence="3">
    <location>
        <begin position="9"/>
        <end position="178"/>
    </location>
</feature>
<organism evidence="4 5">
    <name type="scientific">Fluctibacter corallii</name>
    <dbReference type="NCBI Taxonomy" id="2984329"/>
    <lineage>
        <taxon>Bacteria</taxon>
        <taxon>Pseudomonadati</taxon>
        <taxon>Pseudomonadota</taxon>
        <taxon>Gammaproteobacteria</taxon>
        <taxon>Alteromonadales</taxon>
        <taxon>Alteromonadaceae</taxon>
        <taxon>Fluctibacter</taxon>
    </lineage>
</organism>
<name>A0ABT3A3Z1_9ALTE</name>
<accession>A0ABT3A3Z1</accession>